<dbReference type="PANTHER" id="PTHR39468">
    <property type="entry name" value="CHROMOSOME 7, WHOLE GENOME SHOTGUN SEQUENCE"/>
    <property type="match status" value="1"/>
</dbReference>
<feature type="region of interest" description="Disordered" evidence="1">
    <location>
        <begin position="36"/>
        <end position="85"/>
    </location>
</feature>
<dbReference type="STRING" id="62708.A0A420I635"/>
<evidence type="ECO:0000313" key="3">
    <source>
        <dbReference type="EMBL" id="RKF65177.1"/>
    </source>
</evidence>
<reference evidence="3 4" key="1">
    <citation type="journal article" date="2018" name="BMC Genomics">
        <title>Comparative genome analyses reveal sequence features reflecting distinct modes of host-adaptation between dicot and monocot powdery mildew.</title>
        <authorList>
            <person name="Wu Y."/>
            <person name="Ma X."/>
            <person name="Pan Z."/>
            <person name="Kale S.D."/>
            <person name="Song Y."/>
            <person name="King H."/>
            <person name="Zhang Q."/>
            <person name="Presley C."/>
            <person name="Deng X."/>
            <person name="Wei C.I."/>
            <person name="Xiao S."/>
        </authorList>
    </citation>
    <scope>NUCLEOTIDE SEQUENCE [LARGE SCALE GENOMIC DNA]</scope>
    <source>
        <strain evidence="3">UMSG3</strain>
    </source>
</reference>
<dbReference type="GO" id="GO:0005739">
    <property type="term" value="C:mitochondrion"/>
    <property type="evidence" value="ECO:0007669"/>
    <property type="project" value="InterPro"/>
</dbReference>
<protein>
    <recommendedName>
        <fullName evidence="2">Mtf2-like C-terminal domain-containing protein</fullName>
    </recommendedName>
</protein>
<dbReference type="Proteomes" id="UP000283383">
    <property type="component" value="Unassembled WGS sequence"/>
</dbReference>
<dbReference type="AlphaFoldDB" id="A0A420I635"/>
<dbReference type="InterPro" id="IPR040009">
    <property type="entry name" value="Mtf2/C5D6.12-like"/>
</dbReference>
<feature type="domain" description="Mtf2-like C-terminal" evidence="2">
    <location>
        <begin position="306"/>
        <end position="545"/>
    </location>
</feature>
<evidence type="ECO:0000256" key="1">
    <source>
        <dbReference type="SAM" id="MobiDB-lite"/>
    </source>
</evidence>
<comment type="caution">
    <text evidence="3">The sequence shown here is derived from an EMBL/GenBank/DDBJ whole genome shotgun (WGS) entry which is preliminary data.</text>
</comment>
<accession>A0A420I635</accession>
<evidence type="ECO:0000259" key="2">
    <source>
        <dbReference type="Pfam" id="PF19189"/>
    </source>
</evidence>
<gene>
    <name evidence="3" type="ORF">GcM3_125012</name>
</gene>
<feature type="compositionally biased region" description="Basic and acidic residues" evidence="1">
    <location>
        <begin position="59"/>
        <end position="69"/>
    </location>
</feature>
<sequence length="591" mass="67505">MLRFLKPQYQNLHFLDSKCSVLNLSLRQRLRYFSTKRPDTPLNSDSTTQGSDENSSDSKSIDRNEEHKPLVRRTVTTRGVPLPQPDSWKFNPDLLSFGRTPNEDNFGFENSATPKEHNLNSSRLLRKNTNINETEENGMFSDEQEESLVMDENPHEKGSTITPSEKYAFQKIFKEIFEKKQISETVSVFGESFASITEEIDKQDLQQDTNDQLSKIISASCLKSPGSIDEIHSALERYPPALRATAAEALGFDNLFSDKIINDEAESFPTHIDYKKNELEPFGDPETLRFRQRQKDLEKNLEAIREKERERVEGLMRAAATDFDLWKVLENEVFCLIQKLGLEDPPKPLGSIPTAKAKNKIKRKNEASKFLEETPLAKPEPLSIQSKQTPIDDKAEMHKTSLPSESEPPLTQKDCDPLNDLATKHNASPLQIYGPLYPSYLLLALRLLDRSFSQPSPLTLALLPKIKSLGYISRVLGATVQFYNELLLIYRFRQNDFQGMLRLLDEMELSSVVMNNDTLDIVTQMCRVQDRVRQGSQGLGMSLLWGLPNFARGKFSPWRDYLRETLESKQQKVSFTRTRPTILPHSKSLGL</sequence>
<evidence type="ECO:0000313" key="4">
    <source>
        <dbReference type="Proteomes" id="UP000283383"/>
    </source>
</evidence>
<name>A0A420I635_9PEZI</name>
<organism evidence="3 4">
    <name type="scientific">Golovinomyces cichoracearum</name>
    <dbReference type="NCBI Taxonomy" id="62708"/>
    <lineage>
        <taxon>Eukaryota</taxon>
        <taxon>Fungi</taxon>
        <taxon>Dikarya</taxon>
        <taxon>Ascomycota</taxon>
        <taxon>Pezizomycotina</taxon>
        <taxon>Leotiomycetes</taxon>
        <taxon>Erysiphales</taxon>
        <taxon>Erysiphaceae</taxon>
        <taxon>Golovinomyces</taxon>
    </lineage>
</organism>
<dbReference type="PANTHER" id="PTHR39468:SF1">
    <property type="entry name" value="MTF2-LIKE C-TERMINAL DOMAIN-CONTAINING PROTEIN"/>
    <property type="match status" value="1"/>
</dbReference>
<proteinExistence type="predicted"/>
<dbReference type="Pfam" id="PF19189">
    <property type="entry name" value="Mtf2"/>
    <property type="match status" value="1"/>
</dbReference>
<dbReference type="EMBL" id="MCBQ01012534">
    <property type="protein sequence ID" value="RKF65177.1"/>
    <property type="molecule type" value="Genomic_DNA"/>
</dbReference>
<dbReference type="InterPro" id="IPR043837">
    <property type="entry name" value="Mtf2-like_C"/>
</dbReference>
<feature type="compositionally biased region" description="Polar residues" evidence="1">
    <location>
        <begin position="41"/>
        <end position="53"/>
    </location>
</feature>
<keyword evidence="4" id="KW-1185">Reference proteome</keyword>